<evidence type="ECO:0000256" key="1">
    <source>
        <dbReference type="ARBA" id="ARBA00037217"/>
    </source>
</evidence>
<dbReference type="EMBL" id="REFJ01000007">
    <property type="protein sequence ID" value="RMA77650.1"/>
    <property type="molecule type" value="Genomic_DNA"/>
</dbReference>
<comment type="function">
    <text evidence="1">Probable oxidoreductase that may play a role as regulator of mitochondrial function.</text>
</comment>
<evidence type="ECO:0000256" key="2">
    <source>
        <dbReference type="ARBA" id="ARBA00038825"/>
    </source>
</evidence>
<comment type="subunit">
    <text evidence="2">Interacts with COX5B; this interaction may contribute to localize PYROXD2 to the inner face of the inner mitochondrial membrane.</text>
</comment>
<protein>
    <recommendedName>
        <fullName evidence="3">Pyridine nucleotide-disulfide oxidoreductase domain-containing protein 2</fullName>
    </recommendedName>
</protein>
<comment type="caution">
    <text evidence="5">The sequence shown here is derived from an EMBL/GenBank/DDBJ whole genome shotgun (WGS) entry which is preliminary data.</text>
</comment>
<evidence type="ECO:0000313" key="5">
    <source>
        <dbReference type="EMBL" id="RMA77650.1"/>
    </source>
</evidence>
<proteinExistence type="predicted"/>
<dbReference type="Pfam" id="PF01593">
    <property type="entry name" value="Amino_oxidase"/>
    <property type="match status" value="1"/>
</dbReference>
<dbReference type="PANTHER" id="PTHR10668">
    <property type="entry name" value="PHYTOENE DEHYDROGENASE"/>
    <property type="match status" value="1"/>
</dbReference>
<sequence length="531" mass="57698">MLDVVVIGGGHNGLVCAFYLAKKGLKVKVLEKRGVVGGAAVTEEFHPGFRNSTASYTVSLLNPKVIDDMDLSRHGLKILNRPTSNFLPINDTESLQLGASLAETQKEFARFSTADAEALPAYYEMLEQVADFLRGMLLETPVQYGAGFANVMRGFRMAGSLNRIKESGRRDVIDLFTKSAAEVLDQWFENEHVKAIFAFDSVVGNYASPYTPGSAYVLLHHVFGEVNGVSGAWGHAVGGMGSITQAMAAAASELGVTIQTSAGVDEVIIEQGRAVGVRLSNGEIVNAKRVVSNTNPKLLFQQLVADEHLPTEFKRRIDAYRCGSATFRMNVALTELPDFKCKPGVTMQPHHQSGVVMSPTMDYMHQAYVDAMADGWSARPIVEMLIPSTVDDSLAPPGQHVASLFCQHFAPELKNGRSWDDFRDEAAACIIDLVTEFAPNFKSAVIGKKILSPLDLEREFGLISGDIMHGSLGLDQLYTNRPIHGYSDYRTPIEGLYLCGSGTHPGGGVTGAPGHNAANEIWKDTKSWWQA</sequence>
<dbReference type="AlphaFoldDB" id="A0A3L9ZYV9"/>
<dbReference type="PANTHER" id="PTHR10668:SF103">
    <property type="entry name" value="PYRIDINE NUCLEOTIDE-DISULFIDE OXIDOREDUCTASE DOMAIN-CONTAINING PROTEIN 2"/>
    <property type="match status" value="1"/>
</dbReference>
<dbReference type="RefSeq" id="WP_121877770.1">
    <property type="nucleotide sequence ID" value="NZ_REFJ01000007.1"/>
</dbReference>
<dbReference type="InterPro" id="IPR002937">
    <property type="entry name" value="Amino_oxidase"/>
</dbReference>
<evidence type="ECO:0000259" key="4">
    <source>
        <dbReference type="Pfam" id="PF01593"/>
    </source>
</evidence>
<name>A0A3L9ZYV9_9GAMM</name>
<reference evidence="5 6" key="1">
    <citation type="submission" date="2018-10" db="EMBL/GenBank/DDBJ databases">
        <title>Genomic Encyclopedia of Type Strains, Phase IV (KMG-IV): sequencing the most valuable type-strain genomes for metagenomic binning, comparative biology and taxonomic classification.</title>
        <authorList>
            <person name="Goeker M."/>
        </authorList>
    </citation>
    <scope>NUCLEOTIDE SEQUENCE [LARGE SCALE GENOMIC DNA]</scope>
    <source>
        <strain evidence="5 6">DSM 25080</strain>
    </source>
</reference>
<organism evidence="5 6">
    <name type="scientific">Umboniibacter marinipuniceus</name>
    <dbReference type="NCBI Taxonomy" id="569599"/>
    <lineage>
        <taxon>Bacteria</taxon>
        <taxon>Pseudomonadati</taxon>
        <taxon>Pseudomonadota</taxon>
        <taxon>Gammaproteobacteria</taxon>
        <taxon>Cellvibrionales</taxon>
        <taxon>Cellvibrionaceae</taxon>
        <taxon>Umboniibacter</taxon>
    </lineage>
</organism>
<dbReference type="OrthoDB" id="9774675at2"/>
<dbReference type="InterPro" id="IPR036188">
    <property type="entry name" value="FAD/NAD-bd_sf"/>
</dbReference>
<evidence type="ECO:0000256" key="3">
    <source>
        <dbReference type="ARBA" id="ARBA00040298"/>
    </source>
</evidence>
<keyword evidence="6" id="KW-1185">Reference proteome</keyword>
<dbReference type="SUPFAM" id="SSF51905">
    <property type="entry name" value="FAD/NAD(P)-binding domain"/>
    <property type="match status" value="1"/>
</dbReference>
<accession>A0A3L9ZYV9</accession>
<evidence type="ECO:0000313" key="6">
    <source>
        <dbReference type="Proteomes" id="UP000267187"/>
    </source>
</evidence>
<dbReference type="GO" id="GO:0016491">
    <property type="term" value="F:oxidoreductase activity"/>
    <property type="evidence" value="ECO:0007669"/>
    <property type="project" value="InterPro"/>
</dbReference>
<dbReference type="Gene3D" id="3.50.50.60">
    <property type="entry name" value="FAD/NAD(P)-binding domain"/>
    <property type="match status" value="2"/>
</dbReference>
<gene>
    <name evidence="5" type="ORF">DFR27_2470</name>
</gene>
<feature type="domain" description="Amine oxidase" evidence="4">
    <location>
        <begin position="13"/>
        <end position="324"/>
    </location>
</feature>
<dbReference type="Proteomes" id="UP000267187">
    <property type="component" value="Unassembled WGS sequence"/>
</dbReference>